<protein>
    <submittedName>
        <fullName evidence="3">Uncharacterized protein</fullName>
    </submittedName>
</protein>
<keyword evidence="2" id="KW-0812">Transmembrane</keyword>
<reference evidence="3 4" key="1">
    <citation type="journal article" date="2019" name="Emerg. Microbes Infect.">
        <title>Comprehensive subspecies identification of 175 nontuberculous mycobacteria species based on 7547 genomic profiles.</title>
        <authorList>
            <person name="Matsumoto Y."/>
            <person name="Kinjo T."/>
            <person name="Motooka D."/>
            <person name="Nabeya D."/>
            <person name="Jung N."/>
            <person name="Uechi K."/>
            <person name="Horii T."/>
            <person name="Iida T."/>
            <person name="Fujita J."/>
            <person name="Nakamura S."/>
        </authorList>
    </citation>
    <scope>NUCLEOTIDE SEQUENCE [LARGE SCALE GENOMIC DNA]</scope>
    <source>
        <strain evidence="3 4">JCM 30275</strain>
    </source>
</reference>
<proteinExistence type="predicted"/>
<dbReference type="RefSeq" id="WP_163805585.1">
    <property type="nucleotide sequence ID" value="NZ_AP022620.1"/>
</dbReference>
<feature type="compositionally biased region" description="Basic and acidic residues" evidence="1">
    <location>
        <begin position="85"/>
        <end position="98"/>
    </location>
</feature>
<accession>A0A6N4W8Y2</accession>
<dbReference type="KEGG" id="many:MANY_37630"/>
<gene>
    <name evidence="3" type="ORF">MANY_37630</name>
</gene>
<feature type="region of interest" description="Disordered" evidence="1">
    <location>
        <begin position="79"/>
        <end position="98"/>
    </location>
</feature>
<evidence type="ECO:0000256" key="1">
    <source>
        <dbReference type="SAM" id="MobiDB-lite"/>
    </source>
</evidence>
<feature type="transmembrane region" description="Helical" evidence="2">
    <location>
        <begin position="25"/>
        <end position="42"/>
    </location>
</feature>
<dbReference type="Proteomes" id="UP000467249">
    <property type="component" value="Chromosome"/>
</dbReference>
<dbReference type="AlphaFoldDB" id="A0A6N4W8Y2"/>
<keyword evidence="2" id="KW-0472">Membrane</keyword>
<dbReference type="EMBL" id="AP022620">
    <property type="protein sequence ID" value="BBZ78426.1"/>
    <property type="molecule type" value="Genomic_DNA"/>
</dbReference>
<sequence>MRLVVVVALAGLAALLIAILTDSSLVAIAAIALAVIGIVLLLRDWRTERRGNDTAGQDPSAADDDATAVTVPARMSADMFAPDISAERDGPSPDARTD</sequence>
<name>A0A6N4W8Y2_9MYCO</name>
<organism evidence="3 4">
    <name type="scientific">Mycolicibacterium anyangense</name>
    <dbReference type="NCBI Taxonomy" id="1431246"/>
    <lineage>
        <taxon>Bacteria</taxon>
        <taxon>Bacillati</taxon>
        <taxon>Actinomycetota</taxon>
        <taxon>Actinomycetes</taxon>
        <taxon>Mycobacteriales</taxon>
        <taxon>Mycobacteriaceae</taxon>
        <taxon>Mycolicibacterium</taxon>
    </lineage>
</organism>
<evidence type="ECO:0000313" key="4">
    <source>
        <dbReference type="Proteomes" id="UP000467249"/>
    </source>
</evidence>
<keyword evidence="4" id="KW-1185">Reference proteome</keyword>
<evidence type="ECO:0000256" key="2">
    <source>
        <dbReference type="SAM" id="Phobius"/>
    </source>
</evidence>
<evidence type="ECO:0000313" key="3">
    <source>
        <dbReference type="EMBL" id="BBZ78426.1"/>
    </source>
</evidence>
<keyword evidence="2" id="KW-1133">Transmembrane helix</keyword>